<proteinExistence type="predicted"/>
<dbReference type="EMBL" id="JACHLK010000008">
    <property type="protein sequence ID" value="MBB6561395.1"/>
    <property type="molecule type" value="Genomic_DNA"/>
</dbReference>
<keyword evidence="2" id="KW-1185">Reference proteome</keyword>
<reference evidence="1 2" key="1">
    <citation type="submission" date="2020-08" db="EMBL/GenBank/DDBJ databases">
        <title>Functional genomics of gut bacteria from endangered species of beetles.</title>
        <authorList>
            <person name="Carlos-Shanley C."/>
        </authorList>
    </citation>
    <scope>NUCLEOTIDE SEQUENCE [LARGE SCALE GENOMIC DNA]</scope>
    <source>
        <strain evidence="1 2">S00198</strain>
    </source>
</reference>
<comment type="caution">
    <text evidence="1">The sequence shown here is derived from an EMBL/GenBank/DDBJ whole genome shotgun (WGS) entry which is preliminary data.</text>
</comment>
<evidence type="ECO:0000313" key="2">
    <source>
        <dbReference type="Proteomes" id="UP000575083"/>
    </source>
</evidence>
<evidence type="ECO:0000313" key="1">
    <source>
        <dbReference type="EMBL" id="MBB6561395.1"/>
    </source>
</evidence>
<organism evidence="1 2">
    <name type="scientific">Acidovorax soli</name>
    <dbReference type="NCBI Taxonomy" id="592050"/>
    <lineage>
        <taxon>Bacteria</taxon>
        <taxon>Pseudomonadati</taxon>
        <taxon>Pseudomonadota</taxon>
        <taxon>Betaproteobacteria</taxon>
        <taxon>Burkholderiales</taxon>
        <taxon>Comamonadaceae</taxon>
        <taxon>Acidovorax</taxon>
    </lineage>
</organism>
<protein>
    <submittedName>
        <fullName evidence="1">Uncharacterized protein</fullName>
    </submittedName>
</protein>
<dbReference type="RefSeq" id="WP_184860380.1">
    <property type="nucleotide sequence ID" value="NZ_JACHLK010000008.1"/>
</dbReference>
<dbReference type="AlphaFoldDB" id="A0A7X0PGB5"/>
<dbReference type="Proteomes" id="UP000575083">
    <property type="component" value="Unassembled WGS sequence"/>
</dbReference>
<accession>A0A7X0PGB5</accession>
<gene>
    <name evidence="1" type="ORF">HNP48_004088</name>
</gene>
<sequence length="269" mass="28291">MKTNLKGDLATSLLAPALRTRFSELFGVAARKSFFAWRESPVAQAQVVVLDVSSNLLRLQPLPPCVIWIGREQPAARLPEAWVGRLAQDYTVADLIDILDRAAVFLMDWKARQPAASVAVAVAAQPPVVPPVTPVAAPARSFAHSTIQPTAPAAAGTAAMAVAQGSRYRLGAWVFLGPPFDSSGCISALALLARQPVTAQQLHAHSGLAPAELAELLKELARRKVLQVIAPAQAVAPPATAASASRGPAPVSKGLVRRLSHWISGASRP</sequence>
<name>A0A7X0PGB5_9BURK</name>